<organism evidence="1 2">
    <name type="scientific">Hyalomma asiaticum</name>
    <name type="common">Tick</name>
    <dbReference type="NCBI Taxonomy" id="266040"/>
    <lineage>
        <taxon>Eukaryota</taxon>
        <taxon>Metazoa</taxon>
        <taxon>Ecdysozoa</taxon>
        <taxon>Arthropoda</taxon>
        <taxon>Chelicerata</taxon>
        <taxon>Arachnida</taxon>
        <taxon>Acari</taxon>
        <taxon>Parasitiformes</taxon>
        <taxon>Ixodida</taxon>
        <taxon>Ixodoidea</taxon>
        <taxon>Ixodidae</taxon>
        <taxon>Hyalomminae</taxon>
        <taxon>Hyalomma</taxon>
    </lineage>
</organism>
<proteinExistence type="predicted"/>
<evidence type="ECO:0000313" key="2">
    <source>
        <dbReference type="Proteomes" id="UP000821845"/>
    </source>
</evidence>
<dbReference type="Proteomes" id="UP000821845">
    <property type="component" value="Chromosome 4"/>
</dbReference>
<gene>
    <name evidence="1" type="ORF">HPB50_010700</name>
</gene>
<keyword evidence="2" id="KW-1185">Reference proteome</keyword>
<evidence type="ECO:0000313" key="1">
    <source>
        <dbReference type="EMBL" id="KAH6932934.1"/>
    </source>
</evidence>
<comment type="caution">
    <text evidence="1">The sequence shown here is derived from an EMBL/GenBank/DDBJ whole genome shotgun (WGS) entry which is preliminary data.</text>
</comment>
<protein>
    <submittedName>
        <fullName evidence="1">Uncharacterized protein</fullName>
    </submittedName>
</protein>
<sequence length="115" mass="12856">MMAATVAPLKRERVNFRGAVTDARTRTHRERVPTRVVEDAGWRGLRRRQVAAVAPLFGGRSNHSTTGETERGRTHCGRAIAGKVQWKRGSCDCDRGSLAVVLDTLVWLPQKKHVR</sequence>
<accession>A0ACB7SJU5</accession>
<name>A0ACB7SJU5_HYAAI</name>
<reference evidence="1" key="1">
    <citation type="submission" date="2020-05" db="EMBL/GenBank/DDBJ databases">
        <title>Large-scale comparative analyses of tick genomes elucidate their genetic diversity and vector capacities.</title>
        <authorList>
            <person name="Jia N."/>
            <person name="Wang J."/>
            <person name="Shi W."/>
            <person name="Du L."/>
            <person name="Sun Y."/>
            <person name="Zhan W."/>
            <person name="Jiang J."/>
            <person name="Wang Q."/>
            <person name="Zhang B."/>
            <person name="Ji P."/>
            <person name="Sakyi L.B."/>
            <person name="Cui X."/>
            <person name="Yuan T."/>
            <person name="Jiang B."/>
            <person name="Yang W."/>
            <person name="Lam T.T.-Y."/>
            <person name="Chang Q."/>
            <person name="Ding S."/>
            <person name="Wang X."/>
            <person name="Zhu J."/>
            <person name="Ruan X."/>
            <person name="Zhao L."/>
            <person name="Wei J."/>
            <person name="Que T."/>
            <person name="Du C."/>
            <person name="Cheng J."/>
            <person name="Dai P."/>
            <person name="Han X."/>
            <person name="Huang E."/>
            <person name="Gao Y."/>
            <person name="Liu J."/>
            <person name="Shao H."/>
            <person name="Ye R."/>
            <person name="Li L."/>
            <person name="Wei W."/>
            <person name="Wang X."/>
            <person name="Wang C."/>
            <person name="Yang T."/>
            <person name="Huo Q."/>
            <person name="Li W."/>
            <person name="Guo W."/>
            <person name="Chen H."/>
            <person name="Zhou L."/>
            <person name="Ni X."/>
            <person name="Tian J."/>
            <person name="Zhou Y."/>
            <person name="Sheng Y."/>
            <person name="Liu T."/>
            <person name="Pan Y."/>
            <person name="Xia L."/>
            <person name="Li J."/>
            <person name="Zhao F."/>
            <person name="Cao W."/>
        </authorList>
    </citation>
    <scope>NUCLEOTIDE SEQUENCE</scope>
    <source>
        <strain evidence="1">Hyas-2018</strain>
    </source>
</reference>
<dbReference type="EMBL" id="CM023484">
    <property type="protein sequence ID" value="KAH6932934.1"/>
    <property type="molecule type" value="Genomic_DNA"/>
</dbReference>